<feature type="domain" description="Carboxylesterase type B" evidence="4">
    <location>
        <begin position="132"/>
        <end position="518"/>
    </location>
</feature>
<dbReference type="InterPro" id="IPR029058">
    <property type="entry name" value="AB_hydrolase_fold"/>
</dbReference>
<evidence type="ECO:0000256" key="1">
    <source>
        <dbReference type="ARBA" id="ARBA00005964"/>
    </source>
</evidence>
<dbReference type="PANTHER" id="PTHR43918">
    <property type="entry name" value="ACETYLCHOLINESTERASE"/>
    <property type="match status" value="1"/>
</dbReference>
<reference evidence="5" key="2">
    <citation type="journal article" date="2022" name="Microb. Genom.">
        <title>A chromosome-scale genome assembly of the tomato pathogen Cladosporium fulvum reveals a compartmentalized genome architecture and the presence of a dispensable chromosome.</title>
        <authorList>
            <person name="Zaccaron A.Z."/>
            <person name="Chen L.H."/>
            <person name="Samaras A."/>
            <person name="Stergiopoulos I."/>
        </authorList>
    </citation>
    <scope>NUCLEOTIDE SEQUENCE</scope>
    <source>
        <strain evidence="5">Race5_Kim</strain>
    </source>
</reference>
<dbReference type="AlphaFoldDB" id="A0A9Q8P9G9"/>
<evidence type="ECO:0000256" key="2">
    <source>
        <dbReference type="ARBA" id="ARBA00022801"/>
    </source>
</evidence>
<accession>A0A9Q8P9G9</accession>
<reference evidence="5" key="1">
    <citation type="submission" date="2021-12" db="EMBL/GenBank/DDBJ databases">
        <authorList>
            <person name="Zaccaron A."/>
            <person name="Stergiopoulos I."/>
        </authorList>
    </citation>
    <scope>NUCLEOTIDE SEQUENCE</scope>
    <source>
        <strain evidence="5">Race5_Kim</strain>
    </source>
</reference>
<gene>
    <name evidence="5" type="ORF">CLAFUR5_06154</name>
</gene>
<sequence length="548" mass="60280">MRSFFAIASFAGLVSAAPNAQPAVKRQSSYGASPPTVTIKNGTIQGSHYAAANEDYFLGIPFAQPPTGANRYRLPQSINTTFDGAFQATQYAPECYGYGGDQIGYPQSEDCLYLNVVNLTFIVENSVQIGKPIIAISIAYRLGPWGFLNSREVSESGNTNLGLRDQRLALHWIQENIGGFGDDAEKVTIWGESAGAASVGWHITAYNGRDDKLFRAGIMESGNPIPYNSYFSDERHQPKYNDLLEATNCTDELDTLDCLRLVPEATLQNIFNTTSLNSGWSPIVDGDFIQRWGSIQLAQGAFVKVPIIDGANTDEGVSFGPSPVASEQVFKELIINNSGNPLTAHWADQVLEAYPLSPEYFIPPVEEVPANYTWPSSYGNSQQYRRSAAYSGDFSFIANRRATAEIWAANGLAAYSYRFNTQPAGAKPIDGVGHFQKVAFVFDNTQGLGYDAEHGTTNPFANRTKPYYELAELMSKSWASFIYDLDPNGWNGRDGLGSGPDAWPKYSLEQPENIVFDANETGLAVTEPDTFRAEGIRWIIDHQLAYHR</sequence>
<evidence type="ECO:0000259" key="4">
    <source>
        <dbReference type="Pfam" id="PF00135"/>
    </source>
</evidence>
<name>A0A9Q8P9G9_PASFU</name>
<dbReference type="Proteomes" id="UP000756132">
    <property type="component" value="Chromosome 5"/>
</dbReference>
<feature type="signal peptide" evidence="3">
    <location>
        <begin position="1"/>
        <end position="16"/>
    </location>
</feature>
<dbReference type="Pfam" id="PF00135">
    <property type="entry name" value="COesterase"/>
    <property type="match status" value="2"/>
</dbReference>
<dbReference type="Gene3D" id="3.40.50.1820">
    <property type="entry name" value="alpha/beta hydrolase"/>
    <property type="match status" value="1"/>
</dbReference>
<keyword evidence="3" id="KW-0732">Signal</keyword>
<evidence type="ECO:0000256" key="3">
    <source>
        <dbReference type="SAM" id="SignalP"/>
    </source>
</evidence>
<protein>
    <submittedName>
        <fullName evidence="5">Lipase 1</fullName>
    </submittedName>
</protein>
<dbReference type="PANTHER" id="PTHR43918:SF4">
    <property type="entry name" value="CARBOXYLIC ESTER HYDROLASE"/>
    <property type="match status" value="1"/>
</dbReference>
<proteinExistence type="inferred from homology"/>
<comment type="similarity">
    <text evidence="1">Belongs to the type-B carboxylesterase/lipase family.</text>
</comment>
<dbReference type="InterPro" id="IPR050654">
    <property type="entry name" value="AChE-related_enzymes"/>
</dbReference>
<dbReference type="RefSeq" id="XP_047762413.1">
    <property type="nucleotide sequence ID" value="XM_047905302.1"/>
</dbReference>
<dbReference type="InterPro" id="IPR002018">
    <property type="entry name" value="CarbesteraseB"/>
</dbReference>
<feature type="domain" description="Carboxylesterase type B" evidence="4">
    <location>
        <begin position="34"/>
        <end position="117"/>
    </location>
</feature>
<dbReference type="GO" id="GO:0052689">
    <property type="term" value="F:carboxylic ester hydrolase activity"/>
    <property type="evidence" value="ECO:0007669"/>
    <property type="project" value="TreeGrafter"/>
</dbReference>
<dbReference type="SUPFAM" id="SSF53474">
    <property type="entry name" value="alpha/beta-Hydrolases"/>
    <property type="match status" value="1"/>
</dbReference>
<dbReference type="GeneID" id="71986032"/>
<dbReference type="EMBL" id="CP090167">
    <property type="protein sequence ID" value="UJO18047.1"/>
    <property type="molecule type" value="Genomic_DNA"/>
</dbReference>
<evidence type="ECO:0000313" key="5">
    <source>
        <dbReference type="EMBL" id="UJO18047.1"/>
    </source>
</evidence>
<evidence type="ECO:0000313" key="6">
    <source>
        <dbReference type="Proteomes" id="UP000756132"/>
    </source>
</evidence>
<dbReference type="OMA" id="ETWAANG"/>
<dbReference type="KEGG" id="ffu:CLAFUR5_06154"/>
<keyword evidence="2" id="KW-0378">Hydrolase</keyword>
<organism evidence="5 6">
    <name type="scientific">Passalora fulva</name>
    <name type="common">Tomato leaf mold</name>
    <name type="synonym">Cladosporium fulvum</name>
    <dbReference type="NCBI Taxonomy" id="5499"/>
    <lineage>
        <taxon>Eukaryota</taxon>
        <taxon>Fungi</taxon>
        <taxon>Dikarya</taxon>
        <taxon>Ascomycota</taxon>
        <taxon>Pezizomycotina</taxon>
        <taxon>Dothideomycetes</taxon>
        <taxon>Dothideomycetidae</taxon>
        <taxon>Mycosphaerellales</taxon>
        <taxon>Mycosphaerellaceae</taxon>
        <taxon>Fulvia</taxon>
    </lineage>
</organism>
<keyword evidence="6" id="KW-1185">Reference proteome</keyword>
<dbReference type="OrthoDB" id="408631at2759"/>
<feature type="chain" id="PRO_5040490297" evidence="3">
    <location>
        <begin position="17"/>
        <end position="548"/>
    </location>
</feature>